<evidence type="ECO:0000256" key="1">
    <source>
        <dbReference type="ARBA" id="ARBA00001974"/>
    </source>
</evidence>
<evidence type="ECO:0000259" key="7">
    <source>
        <dbReference type="Pfam" id="PF07976"/>
    </source>
</evidence>
<dbReference type="SUPFAM" id="SSF52833">
    <property type="entry name" value="Thioredoxin-like"/>
    <property type="match status" value="1"/>
</dbReference>
<dbReference type="GO" id="GO:0016709">
    <property type="term" value="F:oxidoreductase activity, acting on paired donors, with incorporation or reduction of molecular oxygen, NAD(P)H as one donor, and incorporation of one atom of oxygen"/>
    <property type="evidence" value="ECO:0007669"/>
    <property type="project" value="UniProtKB-ARBA"/>
</dbReference>
<dbReference type="PANTHER" id="PTHR43004:SF19">
    <property type="entry name" value="BINDING MONOOXYGENASE, PUTATIVE (JCVI)-RELATED"/>
    <property type="match status" value="1"/>
</dbReference>
<keyword evidence="9" id="KW-1185">Reference proteome</keyword>
<proteinExistence type="inferred from homology"/>
<comment type="cofactor">
    <cofactor evidence="1">
        <name>FAD</name>
        <dbReference type="ChEBI" id="CHEBI:57692"/>
    </cofactor>
</comment>
<dbReference type="InterPro" id="IPR038220">
    <property type="entry name" value="PHOX_C_sf"/>
</dbReference>
<dbReference type="EMBL" id="JAAAUY010000061">
    <property type="protein sequence ID" value="KAF9336408.1"/>
    <property type="molecule type" value="Genomic_DNA"/>
</dbReference>
<comment type="caution">
    <text evidence="8">The sequence shown here is derived from an EMBL/GenBank/DDBJ whole genome shotgun (WGS) entry which is preliminary data.</text>
</comment>
<keyword evidence="5" id="KW-0560">Oxidoreductase</keyword>
<dbReference type="PRINTS" id="PR00420">
    <property type="entry name" value="RNGMNOXGNASE"/>
</dbReference>
<keyword evidence="3" id="KW-0285">Flavoprotein</keyword>
<dbReference type="Gene3D" id="3.40.30.20">
    <property type="match status" value="1"/>
</dbReference>
<dbReference type="InterPro" id="IPR012941">
    <property type="entry name" value="Phe_hydrox_C_dim_dom"/>
</dbReference>
<accession>A0A9P5SR43</accession>
<evidence type="ECO:0000259" key="6">
    <source>
        <dbReference type="Pfam" id="PF01494"/>
    </source>
</evidence>
<dbReference type="Pfam" id="PF07976">
    <property type="entry name" value="Phe_hydrox_dim"/>
    <property type="match status" value="1"/>
</dbReference>
<dbReference type="GO" id="GO:0071949">
    <property type="term" value="F:FAD binding"/>
    <property type="evidence" value="ECO:0007669"/>
    <property type="project" value="InterPro"/>
</dbReference>
<evidence type="ECO:0000256" key="4">
    <source>
        <dbReference type="ARBA" id="ARBA00022827"/>
    </source>
</evidence>
<keyword evidence="4" id="KW-0274">FAD</keyword>
<dbReference type="AlphaFoldDB" id="A0A9P5SR43"/>
<dbReference type="Gene3D" id="3.50.50.60">
    <property type="entry name" value="FAD/NAD(P)-binding domain"/>
    <property type="match status" value="1"/>
</dbReference>
<name>A0A9P5SR43_9FUNG</name>
<dbReference type="PANTHER" id="PTHR43004">
    <property type="entry name" value="TRK SYSTEM POTASSIUM UPTAKE PROTEIN"/>
    <property type="match status" value="1"/>
</dbReference>
<evidence type="ECO:0008006" key="10">
    <source>
        <dbReference type="Google" id="ProtNLM"/>
    </source>
</evidence>
<evidence type="ECO:0000313" key="8">
    <source>
        <dbReference type="EMBL" id="KAF9336408.1"/>
    </source>
</evidence>
<evidence type="ECO:0000256" key="5">
    <source>
        <dbReference type="ARBA" id="ARBA00023002"/>
    </source>
</evidence>
<dbReference type="InterPro" id="IPR002938">
    <property type="entry name" value="FAD-bd"/>
</dbReference>
<feature type="domain" description="Phenol hydroxylase-like C-terminal dimerisation" evidence="7">
    <location>
        <begin position="483"/>
        <end position="643"/>
    </location>
</feature>
<dbReference type="Gene3D" id="3.30.70.2450">
    <property type="match status" value="1"/>
</dbReference>
<evidence type="ECO:0000256" key="2">
    <source>
        <dbReference type="ARBA" id="ARBA00007801"/>
    </source>
</evidence>
<sequence>MPDTASTLPSPESPIDASTSVQEIPVLIVGAGPVGLLEAILLTKMGIRVRIIDREPHISPFSRALGVLPRTLEILAMIEDGFIDKFLAQGKSLQEANFYYGSRPRCTIPLGSIGISRYERPLLMEQERLSKVLAKELEEMGVPIEFGWELVDTEVVEFVAGTEESYVKTMIRQAVKPEDGEQEHQIIQSEYLVAADGGHSTVRRKVNIKFPGRTLPHKNVMLDGIIDTDLELKDAVTITGVNQKTLLIFGLSDNIYRIIVEMEDFTPEEDLRQINRELTVKGFEHHARGCLHPGTKFNVVKSTWLTCIRFNERRADRYIHKDRIFLAGDSAHVHSPAGGQGMNTGLQDAHNLAWKLALVLNKLSPPRLLKSYQEERMPMADRAIALSSKLLAGDRDQGTVWHIFRMLFLMLSPLLMYINSTSFPRLISMLDIRYPANNINLPHKTQTQPKEEVHQIGARAPDGLLLHFLPSASEDLPSDNDGQAVAACKAQRVYVQELTVGVGRFHILVFVGSCLSSLALFKARELELDQRIEEYLLQWRAQWNYTLSRDDKTDGQLVKVHVIATGDASESHGKGLLAQRAQGDGRLFWDSSAEVHASYGVPVLAKDQGAIVVIRPDSHIGFRVRGLDKGAWEDVTEYLQTILV</sequence>
<evidence type="ECO:0000313" key="9">
    <source>
        <dbReference type="Proteomes" id="UP000696485"/>
    </source>
</evidence>
<protein>
    <recommendedName>
        <fullName evidence="10">FAD-binding domain-containing protein</fullName>
    </recommendedName>
</protein>
<dbReference type="InterPro" id="IPR050641">
    <property type="entry name" value="RIFMO-like"/>
</dbReference>
<evidence type="ECO:0000256" key="3">
    <source>
        <dbReference type="ARBA" id="ARBA00022630"/>
    </source>
</evidence>
<feature type="domain" description="FAD-binding" evidence="6">
    <location>
        <begin position="24"/>
        <end position="385"/>
    </location>
</feature>
<gene>
    <name evidence="8" type="ORF">BG006_008815</name>
</gene>
<dbReference type="Proteomes" id="UP000696485">
    <property type="component" value="Unassembled WGS sequence"/>
</dbReference>
<dbReference type="InterPro" id="IPR036188">
    <property type="entry name" value="FAD/NAD-bd_sf"/>
</dbReference>
<dbReference type="Pfam" id="PF01494">
    <property type="entry name" value="FAD_binding_3"/>
    <property type="match status" value="1"/>
</dbReference>
<organism evidence="8 9">
    <name type="scientific">Podila minutissima</name>
    <dbReference type="NCBI Taxonomy" id="64525"/>
    <lineage>
        <taxon>Eukaryota</taxon>
        <taxon>Fungi</taxon>
        <taxon>Fungi incertae sedis</taxon>
        <taxon>Mucoromycota</taxon>
        <taxon>Mortierellomycotina</taxon>
        <taxon>Mortierellomycetes</taxon>
        <taxon>Mortierellales</taxon>
        <taxon>Mortierellaceae</taxon>
        <taxon>Podila</taxon>
    </lineage>
</organism>
<dbReference type="InterPro" id="IPR036249">
    <property type="entry name" value="Thioredoxin-like_sf"/>
</dbReference>
<comment type="similarity">
    <text evidence="2">Belongs to the PheA/TfdB FAD monooxygenase family.</text>
</comment>
<reference evidence="8" key="1">
    <citation type="journal article" date="2020" name="Fungal Divers.">
        <title>Resolving the Mortierellaceae phylogeny through synthesis of multi-gene phylogenetics and phylogenomics.</title>
        <authorList>
            <person name="Vandepol N."/>
            <person name="Liber J."/>
            <person name="Desiro A."/>
            <person name="Na H."/>
            <person name="Kennedy M."/>
            <person name="Barry K."/>
            <person name="Grigoriev I.V."/>
            <person name="Miller A.N."/>
            <person name="O'Donnell K."/>
            <person name="Stajich J.E."/>
            <person name="Bonito G."/>
        </authorList>
    </citation>
    <scope>NUCLEOTIDE SEQUENCE</scope>
    <source>
        <strain evidence="8">NVP1</strain>
    </source>
</reference>
<dbReference type="SUPFAM" id="SSF51905">
    <property type="entry name" value="FAD/NAD(P)-binding domain"/>
    <property type="match status" value="1"/>
</dbReference>